<feature type="region of interest" description="Disordered" evidence="1">
    <location>
        <begin position="43"/>
        <end position="68"/>
    </location>
</feature>
<dbReference type="PANTHER" id="PTHR46601">
    <property type="entry name" value="ULP_PROTEASE DOMAIN-CONTAINING PROTEIN"/>
    <property type="match status" value="1"/>
</dbReference>
<evidence type="ECO:0000256" key="1">
    <source>
        <dbReference type="SAM" id="MobiDB-lite"/>
    </source>
</evidence>
<dbReference type="Proteomes" id="UP000507470">
    <property type="component" value="Unassembled WGS sequence"/>
</dbReference>
<organism evidence="2 3">
    <name type="scientific">Mytilus coruscus</name>
    <name type="common">Sea mussel</name>
    <dbReference type="NCBI Taxonomy" id="42192"/>
    <lineage>
        <taxon>Eukaryota</taxon>
        <taxon>Metazoa</taxon>
        <taxon>Spiralia</taxon>
        <taxon>Lophotrochozoa</taxon>
        <taxon>Mollusca</taxon>
        <taxon>Bivalvia</taxon>
        <taxon>Autobranchia</taxon>
        <taxon>Pteriomorphia</taxon>
        <taxon>Mytilida</taxon>
        <taxon>Mytiloidea</taxon>
        <taxon>Mytilidae</taxon>
        <taxon>Mytilinae</taxon>
        <taxon>Mytilus</taxon>
    </lineage>
</organism>
<evidence type="ECO:0000313" key="2">
    <source>
        <dbReference type="EMBL" id="CAC5384742.1"/>
    </source>
</evidence>
<feature type="compositionally biased region" description="Polar residues" evidence="1">
    <location>
        <begin position="1"/>
        <end position="18"/>
    </location>
</feature>
<dbReference type="PANTHER" id="PTHR46601:SF1">
    <property type="entry name" value="ADF-H DOMAIN-CONTAINING PROTEIN"/>
    <property type="match status" value="1"/>
</dbReference>
<evidence type="ECO:0000313" key="3">
    <source>
        <dbReference type="Proteomes" id="UP000507470"/>
    </source>
</evidence>
<dbReference type="AlphaFoldDB" id="A0A6J8BM57"/>
<proteinExistence type="predicted"/>
<name>A0A6J8BM57_MYTCO</name>
<gene>
    <name evidence="2" type="ORF">MCOR_20353</name>
</gene>
<protein>
    <submittedName>
        <fullName evidence="2">Uncharacterized protein</fullName>
    </submittedName>
</protein>
<accession>A0A6J8BM57</accession>
<feature type="region of interest" description="Disordered" evidence="1">
    <location>
        <begin position="1"/>
        <end position="20"/>
    </location>
</feature>
<keyword evidence="3" id="KW-1185">Reference proteome</keyword>
<dbReference type="OrthoDB" id="10068393at2759"/>
<reference evidence="2 3" key="1">
    <citation type="submission" date="2020-06" db="EMBL/GenBank/DDBJ databases">
        <authorList>
            <person name="Li R."/>
            <person name="Bekaert M."/>
        </authorList>
    </citation>
    <scope>NUCLEOTIDE SEQUENCE [LARGE SCALE GENOMIC DNA]</scope>
    <source>
        <strain evidence="3">wild</strain>
    </source>
</reference>
<dbReference type="EMBL" id="CACVKT020003642">
    <property type="protein sequence ID" value="CAC5384742.1"/>
    <property type="molecule type" value="Genomic_DNA"/>
</dbReference>
<sequence>MNELPASSGTKTKSNAQHPSLLVKLPITIPNRAKGIRKTFQRAPKRTKRDVGNFQSKNTSLKKSNTKLQKRIESLSKELKIHRRTRALTGTSNKRKSKNSERKAKVVEFLEIEDNSTTIPGKKDHFKDQESREVKQKRVLTDYMQNLYEKFMLENPDVKVCRFAFYTMKPSNIEYYINETILGKMNEQCMEEVKYFNWKRVQDGEKIRWKEVEEKVSKTAFSDLFNKELTACRGQIQRVQTQYIEIRRLRKNLQDGNIMIWMDFAENYNCSAVEEIQSAY</sequence>